<evidence type="ECO:0000256" key="9">
    <source>
        <dbReference type="ARBA" id="ARBA00023268"/>
    </source>
</evidence>
<keyword evidence="7 12" id="KW-0418">Kinase</keyword>
<proteinExistence type="inferred from homology"/>
<evidence type="ECO:0000256" key="11">
    <source>
        <dbReference type="ARBA" id="ARBA00047428"/>
    </source>
</evidence>
<evidence type="ECO:0000256" key="1">
    <source>
        <dbReference type="ARBA" id="ARBA00002319"/>
    </source>
</evidence>
<evidence type="ECO:0000256" key="5">
    <source>
        <dbReference type="ARBA" id="ARBA00022695"/>
    </source>
</evidence>
<feature type="domain" description="Carbohydrate kinase PfkB" evidence="13">
    <location>
        <begin position="13"/>
        <end position="304"/>
    </location>
</feature>
<dbReference type="PANTHER" id="PTHR46969">
    <property type="entry name" value="BIFUNCTIONAL PROTEIN HLDE"/>
    <property type="match status" value="1"/>
</dbReference>
<evidence type="ECO:0000256" key="6">
    <source>
        <dbReference type="ARBA" id="ARBA00022741"/>
    </source>
</evidence>
<evidence type="ECO:0000313" key="15">
    <source>
        <dbReference type="EMBL" id="AKQ33261.1"/>
    </source>
</evidence>
<feature type="region of interest" description="Ribokinase" evidence="12">
    <location>
        <begin position="1"/>
        <end position="318"/>
    </location>
</feature>
<feature type="region of interest" description="Cytidylyltransferase" evidence="12">
    <location>
        <begin position="346"/>
        <end position="478"/>
    </location>
</feature>
<dbReference type="SUPFAM" id="SSF53613">
    <property type="entry name" value="Ribokinase-like"/>
    <property type="match status" value="1"/>
</dbReference>
<comment type="similarity">
    <text evidence="12">In the N-terminal section; belongs to the carbohydrate kinase PfkB family.</text>
</comment>
<reference evidence="15 16" key="1">
    <citation type="journal article" date="2015" name="Genome Biol. Evol.">
        <title>Distinctive Genome Reduction Rates Revealed by Genomic Analyses of Two Coxiella-Like Endosymbionts in Ticks.</title>
        <authorList>
            <person name="Gottlieb Y."/>
            <person name="Lalzar I."/>
            <person name="Klasson L."/>
        </authorList>
    </citation>
    <scope>NUCLEOTIDE SEQUENCE [LARGE SCALE GENOMIC DNA]</scope>
    <source>
        <strain evidence="15 16">CRt</strain>
    </source>
</reference>
<dbReference type="PROSITE" id="PS00583">
    <property type="entry name" value="PFKB_KINASES_1"/>
    <property type="match status" value="1"/>
</dbReference>
<keyword evidence="6 12" id="KW-0547">Nucleotide-binding</keyword>
<keyword evidence="4 12" id="KW-0808">Transferase</keyword>
<evidence type="ECO:0000259" key="14">
    <source>
        <dbReference type="Pfam" id="PF01467"/>
    </source>
</evidence>
<keyword evidence="5 12" id="KW-0548">Nucleotidyltransferase</keyword>
<dbReference type="NCBIfam" id="TIGR02198">
    <property type="entry name" value="rfaE_dom_I"/>
    <property type="match status" value="1"/>
</dbReference>
<dbReference type="HAMAP" id="MF_01603">
    <property type="entry name" value="HldE"/>
    <property type="match status" value="1"/>
</dbReference>
<evidence type="ECO:0000313" key="16">
    <source>
        <dbReference type="Proteomes" id="UP000063965"/>
    </source>
</evidence>
<dbReference type="NCBIfam" id="NF008454">
    <property type="entry name" value="PRK11316.1"/>
    <property type="match status" value="1"/>
</dbReference>
<feature type="domain" description="Cytidyltransferase-like" evidence="14">
    <location>
        <begin position="346"/>
        <end position="438"/>
    </location>
</feature>
<comment type="pathway">
    <text evidence="12">Nucleotide-sugar biosynthesis; ADP-L-glycero-beta-D-manno-heptose biosynthesis; ADP-L-glycero-beta-D-manno-heptose from D-glycero-beta-D-manno-heptose 7-phosphate: step 3/4.</text>
</comment>
<dbReference type="EC" id="2.7.7.70" evidence="12"/>
<dbReference type="CDD" id="cd01172">
    <property type="entry name" value="RfaE_like"/>
    <property type="match status" value="1"/>
</dbReference>
<dbReference type="InterPro" id="IPR011913">
    <property type="entry name" value="RfaE_dom_I"/>
</dbReference>
<evidence type="ECO:0000256" key="7">
    <source>
        <dbReference type="ARBA" id="ARBA00022777"/>
    </source>
</evidence>
<feature type="binding site" evidence="12">
    <location>
        <begin position="197"/>
        <end position="200"/>
    </location>
    <ligand>
        <name>ATP</name>
        <dbReference type="ChEBI" id="CHEBI:30616"/>
    </ligand>
</feature>
<dbReference type="InterPro" id="IPR014729">
    <property type="entry name" value="Rossmann-like_a/b/a_fold"/>
</dbReference>
<dbReference type="InterPro" id="IPR011611">
    <property type="entry name" value="PfkB_dom"/>
</dbReference>
<dbReference type="NCBIfam" id="TIGR02199">
    <property type="entry name" value="rfaE_dom_II"/>
    <property type="match status" value="1"/>
</dbReference>
<evidence type="ECO:0000256" key="3">
    <source>
        <dbReference type="ARBA" id="ARBA00004713"/>
    </source>
</evidence>
<comment type="pathway">
    <text evidence="12">Nucleotide-sugar biosynthesis; ADP-L-glycero-beta-D-manno-heptose biosynthesis; ADP-L-glycero-beta-D-manno-heptose from D-glycero-beta-D-manno-heptose 7-phosphate: step 1/4.</text>
</comment>
<evidence type="ECO:0000256" key="2">
    <source>
        <dbReference type="ARBA" id="ARBA00003753"/>
    </source>
</evidence>
<dbReference type="RefSeq" id="WP_048874894.1">
    <property type="nucleotide sequence ID" value="NZ_CP011126.1"/>
</dbReference>
<comment type="function">
    <text evidence="1 12">Catalyzes the phosphorylation of D-glycero-D-manno-heptose 7-phosphate at the C-1 position to selectively form D-glycero-beta-D-manno-heptose-1,7-bisphosphate.</text>
</comment>
<evidence type="ECO:0000256" key="12">
    <source>
        <dbReference type="HAMAP-Rule" id="MF_01603"/>
    </source>
</evidence>
<sequence>MMDKIDIPSYQKAHVVVYGDLMLDRYWYGSALRISPEAPVPVVNVNHSEARPGGAANVALNIAALGTSVELLGLVGEDGEAKELESLLPSDSIQCLFHRIPNYHTVTKLRILGPNQQLLRMDFEKCLDVYQDEPLVRRYVESLSGTNVVVLSDYAKGALINASILIKKAREKGLPVLVDPKASDFIRYEGATLLTPNLKEFEAVVGPCRTEEELKSKARILIQNHHFEAILITRGKLGMILVEKNELTVSLAAHTREVYDVTGAGDTVISVMAASLAAGSDLISAAKLANLAAGLVVRKLGAATVTVPELRRALHQMTNSHAGIMSEAQLLQAVADARAYGESIVMTNGCFDILHTGHIHYLEAAKTMGNRLIVAVNDDCSVSRLKGTERPLNSLHARMEVLAALRAVDWVISFSEDTPARLIAAVLPDILVKGNDYQLNEIAGGDAVLKNGGKVLTIPIKTGFSTSQLIEKVRGVTT</sequence>
<dbReference type="EMBL" id="CP011126">
    <property type="protein sequence ID" value="AKQ33261.1"/>
    <property type="molecule type" value="Genomic_DNA"/>
</dbReference>
<keyword evidence="8 12" id="KW-0067">ATP-binding</keyword>
<evidence type="ECO:0000256" key="8">
    <source>
        <dbReference type="ARBA" id="ARBA00022840"/>
    </source>
</evidence>
<dbReference type="Pfam" id="PF01467">
    <property type="entry name" value="CTP_transf_like"/>
    <property type="match status" value="1"/>
</dbReference>
<gene>
    <name evidence="12 15" type="primary">hldE</name>
    <name evidence="15" type="ORF">CleRT_02380</name>
</gene>
<comment type="catalytic activity">
    <reaction evidence="11 12">
        <text>D-glycero-beta-D-manno-heptose 1-phosphate + ATP + H(+) = ADP-D-glycero-beta-D-manno-heptose + diphosphate</text>
        <dbReference type="Rhea" id="RHEA:27465"/>
        <dbReference type="ChEBI" id="CHEBI:15378"/>
        <dbReference type="ChEBI" id="CHEBI:30616"/>
        <dbReference type="ChEBI" id="CHEBI:33019"/>
        <dbReference type="ChEBI" id="CHEBI:59967"/>
        <dbReference type="ChEBI" id="CHEBI:61593"/>
        <dbReference type="EC" id="2.7.7.70"/>
    </reaction>
</comment>
<dbReference type="Pfam" id="PF00294">
    <property type="entry name" value="PfkB"/>
    <property type="match status" value="1"/>
</dbReference>
<dbReference type="Gene3D" id="3.40.50.620">
    <property type="entry name" value="HUPs"/>
    <property type="match status" value="1"/>
</dbReference>
<comment type="catalytic activity">
    <reaction evidence="12">
        <text>D-glycero-beta-D-manno-heptose 7-phosphate + ATP = D-glycero-beta-D-manno-heptose 1,7-bisphosphate + ADP + H(+)</text>
        <dbReference type="Rhea" id="RHEA:27473"/>
        <dbReference type="ChEBI" id="CHEBI:15378"/>
        <dbReference type="ChEBI" id="CHEBI:30616"/>
        <dbReference type="ChEBI" id="CHEBI:60204"/>
        <dbReference type="ChEBI" id="CHEBI:60208"/>
        <dbReference type="ChEBI" id="CHEBI:456216"/>
        <dbReference type="EC" id="2.7.1.167"/>
    </reaction>
</comment>
<dbReference type="InterPro" id="IPR029056">
    <property type="entry name" value="Ribokinase-like"/>
</dbReference>
<accession>A0ABM5UTK8</accession>
<evidence type="ECO:0000259" key="13">
    <source>
        <dbReference type="Pfam" id="PF00294"/>
    </source>
</evidence>
<keyword evidence="10 12" id="KW-0119">Carbohydrate metabolism</keyword>
<feature type="active site" evidence="12">
    <location>
        <position position="266"/>
    </location>
</feature>
<comment type="subunit">
    <text evidence="12">Homodimer.</text>
</comment>
<dbReference type="InterPro" id="IPR004821">
    <property type="entry name" value="Cyt_trans-like"/>
</dbReference>
<evidence type="ECO:0000256" key="4">
    <source>
        <dbReference type="ARBA" id="ARBA00022679"/>
    </source>
</evidence>
<keyword evidence="9 12" id="KW-0511">Multifunctional enzyme</keyword>
<dbReference type="Proteomes" id="UP000063965">
    <property type="component" value="Chromosome"/>
</dbReference>
<dbReference type="Gene3D" id="3.40.1190.20">
    <property type="match status" value="1"/>
</dbReference>
<evidence type="ECO:0000256" key="10">
    <source>
        <dbReference type="ARBA" id="ARBA00023277"/>
    </source>
</evidence>
<comment type="similarity">
    <text evidence="12">In the C-terminal section; belongs to the cytidylyltransferase family.</text>
</comment>
<organism evidence="15 16">
    <name type="scientific">Candidatus Coxiella mudrowiae</name>
    <dbReference type="NCBI Taxonomy" id="2054173"/>
    <lineage>
        <taxon>Bacteria</taxon>
        <taxon>Pseudomonadati</taxon>
        <taxon>Pseudomonadota</taxon>
        <taxon>Gammaproteobacteria</taxon>
        <taxon>Legionellales</taxon>
        <taxon>Coxiellaceae</taxon>
        <taxon>Coxiella</taxon>
    </lineage>
</organism>
<protein>
    <recommendedName>
        <fullName evidence="12">Bifunctional protein HldE</fullName>
    </recommendedName>
    <domain>
        <recommendedName>
            <fullName evidence="12">D-beta-D-heptose 7-phosphate kinase</fullName>
            <ecNumber evidence="12">2.7.1.167</ecNumber>
        </recommendedName>
        <alternativeName>
            <fullName evidence="12">D-beta-D-heptose 7-phosphotransferase</fullName>
        </alternativeName>
        <alternativeName>
            <fullName evidence="12">D-glycero-beta-D-manno-heptose-7-phosphate kinase</fullName>
        </alternativeName>
    </domain>
    <domain>
        <recommendedName>
            <fullName evidence="12">D-beta-D-heptose 1-phosphate adenylyltransferase</fullName>
            <ecNumber evidence="12">2.7.7.70</ecNumber>
        </recommendedName>
        <alternativeName>
            <fullName evidence="12">D-glycero-beta-D-manno-heptose 1-phosphate adenylyltransferase</fullName>
        </alternativeName>
    </domain>
</protein>
<dbReference type="InterPro" id="IPR011914">
    <property type="entry name" value="RfaE_dom_II"/>
</dbReference>
<dbReference type="NCBIfam" id="TIGR00125">
    <property type="entry name" value="cyt_tran_rel"/>
    <property type="match status" value="1"/>
</dbReference>
<comment type="pathway">
    <text evidence="3">Bacterial outer membrane biogenesis; LPS core biosynthesis.</text>
</comment>
<dbReference type="EC" id="2.7.1.167" evidence="12"/>
<dbReference type="InterPro" id="IPR002173">
    <property type="entry name" value="Carboh/pur_kinase_PfkB_CS"/>
</dbReference>
<keyword evidence="16" id="KW-1185">Reference proteome</keyword>
<dbReference type="SUPFAM" id="SSF52374">
    <property type="entry name" value="Nucleotidylyl transferase"/>
    <property type="match status" value="1"/>
</dbReference>
<dbReference type="InterPro" id="IPR023030">
    <property type="entry name" value="Bifunc_HldE"/>
</dbReference>
<dbReference type="PANTHER" id="PTHR46969:SF1">
    <property type="entry name" value="BIFUNCTIONAL PROTEIN HLDE"/>
    <property type="match status" value="1"/>
</dbReference>
<comment type="function">
    <text evidence="2 12">Catalyzes the ADP transfer from ATP to D-glycero-beta-D-manno-heptose 1-phosphate, yielding ADP-D-glycero-beta-D-manno-heptose.</text>
</comment>
<name>A0ABM5UTK8_9COXI</name>